<evidence type="ECO:0000313" key="1">
    <source>
        <dbReference type="EMBL" id="MBX36162.1"/>
    </source>
</evidence>
<dbReference type="EMBL" id="GGEC01055678">
    <property type="protein sequence ID" value="MBX36162.1"/>
    <property type="molecule type" value="Transcribed_RNA"/>
</dbReference>
<name>A0A2P2N0Y8_RHIMU</name>
<proteinExistence type="predicted"/>
<sequence>MRGLVYNNVVDWVIIPLRLDFSLLLFFF</sequence>
<reference evidence="1" key="1">
    <citation type="submission" date="2018-02" db="EMBL/GenBank/DDBJ databases">
        <title>Rhizophora mucronata_Transcriptome.</title>
        <authorList>
            <person name="Meera S.P."/>
            <person name="Sreeshan A."/>
            <person name="Augustine A."/>
        </authorList>
    </citation>
    <scope>NUCLEOTIDE SEQUENCE</scope>
    <source>
        <tissue evidence="1">Leaf</tissue>
    </source>
</reference>
<dbReference type="AlphaFoldDB" id="A0A2P2N0Y8"/>
<protein>
    <submittedName>
        <fullName evidence="1">Uncharacterized protein</fullName>
    </submittedName>
</protein>
<accession>A0A2P2N0Y8</accession>
<organism evidence="1">
    <name type="scientific">Rhizophora mucronata</name>
    <name type="common">Asiatic mangrove</name>
    <dbReference type="NCBI Taxonomy" id="61149"/>
    <lineage>
        <taxon>Eukaryota</taxon>
        <taxon>Viridiplantae</taxon>
        <taxon>Streptophyta</taxon>
        <taxon>Embryophyta</taxon>
        <taxon>Tracheophyta</taxon>
        <taxon>Spermatophyta</taxon>
        <taxon>Magnoliopsida</taxon>
        <taxon>eudicotyledons</taxon>
        <taxon>Gunneridae</taxon>
        <taxon>Pentapetalae</taxon>
        <taxon>rosids</taxon>
        <taxon>fabids</taxon>
        <taxon>Malpighiales</taxon>
        <taxon>Rhizophoraceae</taxon>
        <taxon>Rhizophora</taxon>
    </lineage>
</organism>